<organism evidence="1">
    <name type="scientific">marine sediment metagenome</name>
    <dbReference type="NCBI Taxonomy" id="412755"/>
    <lineage>
        <taxon>unclassified sequences</taxon>
        <taxon>metagenomes</taxon>
        <taxon>ecological metagenomes</taxon>
    </lineage>
</organism>
<reference evidence="1" key="1">
    <citation type="journal article" date="2015" name="Nature">
        <title>Complex archaea that bridge the gap between prokaryotes and eukaryotes.</title>
        <authorList>
            <person name="Spang A."/>
            <person name="Saw J.H."/>
            <person name="Jorgensen S.L."/>
            <person name="Zaremba-Niedzwiedzka K."/>
            <person name="Martijn J."/>
            <person name="Lind A.E."/>
            <person name="van Eijk R."/>
            <person name="Schleper C."/>
            <person name="Guy L."/>
            <person name="Ettema T.J."/>
        </authorList>
    </citation>
    <scope>NUCLEOTIDE SEQUENCE</scope>
</reference>
<evidence type="ECO:0000313" key="1">
    <source>
        <dbReference type="EMBL" id="KKM27854.1"/>
    </source>
</evidence>
<proteinExistence type="predicted"/>
<dbReference type="EMBL" id="LAZR01012244">
    <property type="protein sequence ID" value="KKM27854.1"/>
    <property type="molecule type" value="Genomic_DNA"/>
</dbReference>
<accession>A0A0F9J643</accession>
<dbReference type="AlphaFoldDB" id="A0A0F9J643"/>
<protein>
    <submittedName>
        <fullName evidence="1">Uncharacterized protein</fullName>
    </submittedName>
</protein>
<name>A0A0F9J643_9ZZZZ</name>
<comment type="caution">
    <text evidence="1">The sequence shown here is derived from an EMBL/GenBank/DDBJ whole genome shotgun (WGS) entry which is preliminary data.</text>
</comment>
<gene>
    <name evidence="1" type="ORF">LCGC14_1570540</name>
</gene>
<sequence length="126" mass="12899">MTTIRLPLHPATNAPFEAACQAAGCAGDAEASVEAFCAAMAAAANGSAAAMQELTEAFETAMAAVGELIDAAPEPTLRERLANRFWGTDLGADRPQLDGILIPPPDTPAGRMLAWSARRHAPGAAA</sequence>